<evidence type="ECO:0000256" key="4">
    <source>
        <dbReference type="ARBA" id="ARBA00022705"/>
    </source>
</evidence>
<dbReference type="Gene3D" id="3.30.1490.70">
    <property type="match status" value="1"/>
</dbReference>
<keyword evidence="3" id="KW-0132">Cell division</keyword>
<sequence length="885" mass="100293">MPQKTIGSFFTKKPEQKKENGTSERLYLEKEKSSDVKCKEDEHEDQKIDNPLVSLEKENEHSKCFLDASKSINNEEIPIKRKTARKTVVGPKKPNEQLKNDLQPIESTDKSFENSVKCDSPSKDSFDENENREIFNENVEYHTTASTKRKNNEESPEKPIDVKSSSFFAKKPRLEKKNKKATVSLEETKEDILESKLDVVEQPSLSLKKPDSVKNGKKDCMKPDCVKPDKFNPASSSYHPMKNACWCKNENVPYEALTRTFQEIEEISARLKIQSVLCNFFRSVIVLTPNDLLPCVYLCLNKLAPAYEGMELGIGENVLMKAVCSSTGKNMTQIKAEVAEKGDLGIVAESCRSNQRMMFTPPSLTVSGVFKKLKNIAEMTGHSSMAKKIEIIQQMFVACKNSEARYLIRSLGGKLRIGLAEQSVLSALGQAVVLTPPGQDYPPQIIDASTILSSEKLKAECDEASLAIKTAYCELPSYDIIIPQLLLNGWRKLPLTCHITPGIPLKPMLAHPTKGVSEVLKRFDDAKFVCEYKYDGERAQIHLLDNGEVKIYSRNQENNTSKYPDIVARIPKVIKTHVQSCIIDTESVAWDQENKRILPFQVLTTRKRKDVEENDIKVQVCVHAFDLLYLNGESLVGKPFSKRRELLMSAFNQVEGGFVFATAKILSDTDEISEFLDESIQGNCEGLMLKTLDVDATYEIAKRSHNWLKLKKDYLEGVGDTLDLVVIGGYHGTGKRTGKYGGYLLACYDEDNEEYQTICKAGTGFTDEQLAKHYEFFKNHVIEKPRSYYRFDDGMKPDHWFEPVQVWEIRAADLSISPIYRAAIGIVDPDKGISLRFPRFLRVRDDKKPEEATLSQQVAEFYNNQDQIKNASDFKSKSKIEEDFY</sequence>
<evidence type="ECO:0000256" key="3">
    <source>
        <dbReference type="ARBA" id="ARBA00022618"/>
    </source>
</evidence>
<keyword evidence="5 12" id="KW-0547">Nucleotide-binding</keyword>
<dbReference type="Gene3D" id="2.40.50.140">
    <property type="entry name" value="Nucleic acid-binding proteins"/>
    <property type="match status" value="1"/>
</dbReference>
<evidence type="ECO:0000256" key="13">
    <source>
        <dbReference type="RuleBase" id="RU004196"/>
    </source>
</evidence>
<dbReference type="PANTHER" id="PTHR45674">
    <property type="entry name" value="DNA LIGASE 1/3 FAMILY MEMBER"/>
    <property type="match status" value="1"/>
</dbReference>
<comment type="similarity">
    <text evidence="1 13">Belongs to the ATP-dependent DNA ligase family.</text>
</comment>
<dbReference type="InterPro" id="IPR016059">
    <property type="entry name" value="DNA_ligase_ATP-dep_CS"/>
</dbReference>
<dbReference type="Proteomes" id="UP001652625">
    <property type="component" value="Chromosome 08"/>
</dbReference>
<keyword evidence="6 12" id="KW-0227">DNA damage</keyword>
<keyword evidence="2 12" id="KW-0436">Ligase</keyword>
<dbReference type="SUPFAM" id="SSF56091">
    <property type="entry name" value="DNA ligase/mRNA capping enzyme, catalytic domain"/>
    <property type="match status" value="1"/>
</dbReference>
<evidence type="ECO:0000256" key="2">
    <source>
        <dbReference type="ARBA" id="ARBA00022598"/>
    </source>
</evidence>
<name>A0ABM4CCI7_HYDVU</name>
<protein>
    <recommendedName>
        <fullName evidence="12">DNA ligase</fullName>
        <ecNumber evidence="12">6.5.1.1</ecNumber>
    </recommendedName>
</protein>
<dbReference type="NCBIfam" id="TIGR00574">
    <property type="entry name" value="dnl1"/>
    <property type="match status" value="1"/>
</dbReference>
<feature type="compositionally biased region" description="Basic and acidic residues" evidence="14">
    <location>
        <begin position="120"/>
        <end position="135"/>
    </location>
</feature>
<dbReference type="RefSeq" id="XP_065659373.1">
    <property type="nucleotide sequence ID" value="XM_065803301.1"/>
</dbReference>
<keyword evidence="16" id="KW-1185">Reference proteome</keyword>
<evidence type="ECO:0000313" key="17">
    <source>
        <dbReference type="RefSeq" id="XP_065659373.1"/>
    </source>
</evidence>
<dbReference type="SUPFAM" id="SSF117018">
    <property type="entry name" value="ATP-dependent DNA ligase DNA-binding domain"/>
    <property type="match status" value="1"/>
</dbReference>
<dbReference type="PROSITE" id="PS00333">
    <property type="entry name" value="DNA_LIGASE_A2"/>
    <property type="match status" value="1"/>
</dbReference>
<evidence type="ECO:0000259" key="15">
    <source>
        <dbReference type="PROSITE" id="PS50160"/>
    </source>
</evidence>
<keyword evidence="10" id="KW-0131">Cell cycle</keyword>
<dbReference type="InterPro" id="IPR050191">
    <property type="entry name" value="ATP-dep_DNA_ligase"/>
</dbReference>
<dbReference type="PROSITE" id="PS00697">
    <property type="entry name" value="DNA_LIGASE_A1"/>
    <property type="match status" value="1"/>
</dbReference>
<dbReference type="InterPro" id="IPR012309">
    <property type="entry name" value="DNA_ligase_ATP-dep_C"/>
</dbReference>
<evidence type="ECO:0000256" key="6">
    <source>
        <dbReference type="ARBA" id="ARBA00022763"/>
    </source>
</evidence>
<evidence type="ECO:0000256" key="11">
    <source>
        <dbReference type="ARBA" id="ARBA00034003"/>
    </source>
</evidence>
<keyword evidence="9 12" id="KW-0234">DNA repair</keyword>
<feature type="region of interest" description="Disordered" evidence="14">
    <location>
        <begin position="77"/>
        <end position="166"/>
    </location>
</feature>
<dbReference type="Gene3D" id="1.10.3260.10">
    <property type="entry name" value="DNA ligase, ATP-dependent, N-terminal domain"/>
    <property type="match status" value="1"/>
</dbReference>
<dbReference type="InterPro" id="IPR012340">
    <property type="entry name" value="NA-bd_OB-fold"/>
</dbReference>
<keyword evidence="7 12" id="KW-0067">ATP-binding</keyword>
<dbReference type="CDD" id="cd07969">
    <property type="entry name" value="OBF_DNA_ligase_I"/>
    <property type="match status" value="1"/>
</dbReference>
<evidence type="ECO:0000313" key="16">
    <source>
        <dbReference type="Proteomes" id="UP001652625"/>
    </source>
</evidence>
<reference evidence="17" key="1">
    <citation type="submission" date="2025-08" db="UniProtKB">
        <authorList>
            <consortium name="RefSeq"/>
        </authorList>
    </citation>
    <scope>IDENTIFICATION</scope>
</reference>
<organism evidence="16 17">
    <name type="scientific">Hydra vulgaris</name>
    <name type="common">Hydra</name>
    <name type="synonym">Hydra attenuata</name>
    <dbReference type="NCBI Taxonomy" id="6087"/>
    <lineage>
        <taxon>Eukaryota</taxon>
        <taxon>Metazoa</taxon>
        <taxon>Cnidaria</taxon>
        <taxon>Hydrozoa</taxon>
        <taxon>Hydroidolina</taxon>
        <taxon>Anthoathecata</taxon>
        <taxon>Aplanulata</taxon>
        <taxon>Hydridae</taxon>
        <taxon>Hydra</taxon>
    </lineage>
</organism>
<dbReference type="GeneID" id="100206246"/>
<feature type="compositionally biased region" description="Basic and acidic residues" evidence="14">
    <location>
        <begin position="150"/>
        <end position="161"/>
    </location>
</feature>
<dbReference type="InterPro" id="IPR000977">
    <property type="entry name" value="DNA_ligase_ATP-dep"/>
</dbReference>
<evidence type="ECO:0000256" key="1">
    <source>
        <dbReference type="ARBA" id="ARBA00007572"/>
    </source>
</evidence>
<feature type="domain" description="ATP-dependent DNA ligase family profile" evidence="15">
    <location>
        <begin position="613"/>
        <end position="749"/>
    </location>
</feature>
<feature type="compositionally biased region" description="Basic and acidic residues" evidence="14">
    <location>
        <begin position="12"/>
        <end position="48"/>
    </location>
</feature>
<comment type="catalytic activity">
    <reaction evidence="11 12">
        <text>ATP + (deoxyribonucleotide)n-3'-hydroxyl + 5'-phospho-(deoxyribonucleotide)m = (deoxyribonucleotide)n+m + AMP + diphosphate.</text>
        <dbReference type="EC" id="6.5.1.1"/>
    </reaction>
</comment>
<dbReference type="PROSITE" id="PS50160">
    <property type="entry name" value="DNA_LIGASE_A3"/>
    <property type="match status" value="1"/>
</dbReference>
<keyword evidence="8 12" id="KW-0233">DNA recombination</keyword>
<dbReference type="CDD" id="cd07900">
    <property type="entry name" value="Adenylation_DNA_ligase_I_Euk"/>
    <property type="match status" value="1"/>
</dbReference>
<dbReference type="SUPFAM" id="SSF50249">
    <property type="entry name" value="Nucleic acid-binding proteins"/>
    <property type="match status" value="1"/>
</dbReference>
<dbReference type="Pfam" id="PF01068">
    <property type="entry name" value="DNA_ligase_A_M"/>
    <property type="match status" value="1"/>
</dbReference>
<feature type="region of interest" description="Disordered" evidence="14">
    <location>
        <begin position="1"/>
        <end position="49"/>
    </location>
</feature>
<gene>
    <name evidence="17" type="primary">LOC100206246</name>
</gene>
<accession>A0ABM4CCI7</accession>
<proteinExistence type="inferred from homology"/>
<dbReference type="EC" id="6.5.1.1" evidence="12"/>
<dbReference type="Pfam" id="PF04675">
    <property type="entry name" value="DNA_ligase_A_N"/>
    <property type="match status" value="1"/>
</dbReference>
<dbReference type="GO" id="GO:0016874">
    <property type="term" value="F:ligase activity"/>
    <property type="evidence" value="ECO:0007669"/>
    <property type="project" value="UniProtKB-KW"/>
</dbReference>
<evidence type="ECO:0000256" key="5">
    <source>
        <dbReference type="ARBA" id="ARBA00022741"/>
    </source>
</evidence>
<dbReference type="Gene3D" id="3.30.470.30">
    <property type="entry name" value="DNA ligase/mRNA capping enzyme"/>
    <property type="match status" value="1"/>
</dbReference>
<dbReference type="Pfam" id="PF04679">
    <property type="entry name" value="DNA_ligase_A_C"/>
    <property type="match status" value="1"/>
</dbReference>
<dbReference type="InterPro" id="IPR012310">
    <property type="entry name" value="DNA_ligase_ATP-dep_cent"/>
</dbReference>
<evidence type="ECO:0000256" key="14">
    <source>
        <dbReference type="SAM" id="MobiDB-lite"/>
    </source>
</evidence>
<evidence type="ECO:0000256" key="7">
    <source>
        <dbReference type="ARBA" id="ARBA00022840"/>
    </source>
</evidence>
<evidence type="ECO:0000256" key="8">
    <source>
        <dbReference type="ARBA" id="ARBA00023172"/>
    </source>
</evidence>
<dbReference type="InterPro" id="IPR012308">
    <property type="entry name" value="DNA_ligase_ATP-dep_N"/>
</dbReference>
<keyword evidence="4" id="KW-0235">DNA replication</keyword>
<evidence type="ECO:0000256" key="10">
    <source>
        <dbReference type="ARBA" id="ARBA00023306"/>
    </source>
</evidence>
<dbReference type="PANTHER" id="PTHR45674:SF4">
    <property type="entry name" value="DNA LIGASE 1"/>
    <property type="match status" value="1"/>
</dbReference>
<dbReference type="InterPro" id="IPR036599">
    <property type="entry name" value="DNA_ligase_N_sf"/>
</dbReference>
<evidence type="ECO:0000256" key="9">
    <source>
        <dbReference type="ARBA" id="ARBA00023204"/>
    </source>
</evidence>
<evidence type="ECO:0000256" key="12">
    <source>
        <dbReference type="RuleBase" id="RU000617"/>
    </source>
</evidence>